<evidence type="ECO:0000256" key="1">
    <source>
        <dbReference type="SAM" id="Phobius"/>
    </source>
</evidence>
<proteinExistence type="predicted"/>
<comment type="caution">
    <text evidence="2">The sequence shown here is derived from an EMBL/GenBank/DDBJ whole genome shotgun (WGS) entry which is preliminary data.</text>
</comment>
<keyword evidence="1" id="KW-0812">Transmembrane</keyword>
<accession>A0A833GYI0</accession>
<name>A0A833GYI0_9LEPT</name>
<feature type="transmembrane region" description="Helical" evidence="1">
    <location>
        <begin position="7"/>
        <end position="26"/>
    </location>
</feature>
<sequence length="402" mass="45329">MKRRSAFALMIIAAVIVLVEVIVRLLPVYEYADPQEYYLHRKGVELREGTENYRVIVLGDSRSMALRPPEDGLSFYNFSAPGMGNRYYTVLLKRYLSTGRKPDLILLAPHQHALLASPERPATDLKYNDGATPLQAASQFFSRRLDAPLFQGKPGGLQPALRPELFAPVFRNGRLHFLGYTDSIRIFSGMDRLVQAYEGAPFLYRTYFLRTTILGMVQNPGRDGNIEGCESCDAIHKGICYDRLQPRDSTALVEQSMRNFGGAFNLDDLTSPSGRVGLFLTRDTAMKGMADGLNAEKMEVQTDTLEELVAFASSQGIKVVFLELPLPERVSQARQVPLLRQTIQDVLSRYEGTGYVQFPTLSYPETSYIDPFHLSCYGAAELNNDFRRIFPSIREGFLEQHR</sequence>
<keyword evidence="1" id="KW-1133">Transmembrane helix</keyword>
<gene>
    <name evidence="2" type="ORF">F9K24_18780</name>
</gene>
<reference evidence="2 3" key="1">
    <citation type="submission" date="2019-10" db="EMBL/GenBank/DDBJ databases">
        <title>Extracellular Electron Transfer in a Candidatus Methanoperedens spp. Enrichment Culture.</title>
        <authorList>
            <person name="Berger S."/>
            <person name="Rangel Shaw D."/>
            <person name="Berben T."/>
            <person name="In 'T Zandt M."/>
            <person name="Frank J."/>
            <person name="Reimann J."/>
            <person name="Jetten M.S.M."/>
            <person name="Welte C.U."/>
        </authorList>
    </citation>
    <scope>NUCLEOTIDE SEQUENCE [LARGE SCALE GENOMIC DNA]</scope>
    <source>
        <strain evidence="2">SB12</strain>
    </source>
</reference>
<dbReference type="AlphaFoldDB" id="A0A833GYI0"/>
<evidence type="ECO:0000313" key="2">
    <source>
        <dbReference type="EMBL" id="KAB2929808.1"/>
    </source>
</evidence>
<evidence type="ECO:0000313" key="3">
    <source>
        <dbReference type="Proteomes" id="UP000460298"/>
    </source>
</evidence>
<keyword evidence="1" id="KW-0472">Membrane</keyword>
<dbReference type="Proteomes" id="UP000460298">
    <property type="component" value="Unassembled WGS sequence"/>
</dbReference>
<organism evidence="2 3">
    <name type="scientific">Leptonema illini</name>
    <dbReference type="NCBI Taxonomy" id="183"/>
    <lineage>
        <taxon>Bacteria</taxon>
        <taxon>Pseudomonadati</taxon>
        <taxon>Spirochaetota</taxon>
        <taxon>Spirochaetia</taxon>
        <taxon>Leptospirales</taxon>
        <taxon>Leptospiraceae</taxon>
        <taxon>Leptonema</taxon>
    </lineage>
</organism>
<protein>
    <submittedName>
        <fullName evidence="2">Uncharacterized protein</fullName>
    </submittedName>
</protein>
<dbReference type="EMBL" id="WBUI01000026">
    <property type="protein sequence ID" value="KAB2929808.1"/>
    <property type="molecule type" value="Genomic_DNA"/>
</dbReference>